<evidence type="ECO:0008006" key="4">
    <source>
        <dbReference type="Google" id="ProtNLM"/>
    </source>
</evidence>
<proteinExistence type="predicted"/>
<gene>
    <name evidence="2" type="ORF">IBG28_14040</name>
</gene>
<protein>
    <recommendedName>
        <fullName evidence="4">Lipoprotein</fullName>
    </recommendedName>
</protein>
<feature type="signal peptide" evidence="1">
    <location>
        <begin position="1"/>
        <end position="17"/>
    </location>
</feature>
<dbReference type="AlphaFoldDB" id="A0A7H1J2V6"/>
<dbReference type="KEGG" id="mard:IBG28_14040"/>
<accession>A0A7H1J2V6</accession>
<reference evidence="2 3" key="1">
    <citation type="submission" date="2020-09" db="EMBL/GenBank/DDBJ databases">
        <title>Complete genome sequence of an Arctic sea ice bacterium Marinomonas arctica BSI20414.</title>
        <authorList>
            <person name="Liao L."/>
            <person name="Chen B."/>
        </authorList>
    </citation>
    <scope>NUCLEOTIDE SEQUENCE [LARGE SCALE GENOMIC DNA]</scope>
    <source>
        <strain evidence="2 3">BSI20414</strain>
    </source>
</reference>
<name>A0A7H1J2V6_9GAMM</name>
<dbReference type="OrthoDB" id="6100298at2"/>
<dbReference type="RefSeq" id="WP_111606901.1">
    <property type="nucleotide sequence ID" value="NZ_BMLJ01000010.1"/>
</dbReference>
<keyword evidence="3" id="KW-1185">Reference proteome</keyword>
<keyword evidence="1" id="KW-0732">Signal</keyword>
<dbReference type="PROSITE" id="PS51257">
    <property type="entry name" value="PROKAR_LIPOPROTEIN"/>
    <property type="match status" value="1"/>
</dbReference>
<evidence type="ECO:0000256" key="1">
    <source>
        <dbReference type="SAM" id="SignalP"/>
    </source>
</evidence>
<sequence>MSIFRTGLLLATLIISACSMPILQDFPPKKAEKIIPQGQKANTDAAAQANNAQINDNKKPNLNGATGSSPKNTLVEQFKAQEQVATKNYTELKSRVGEATEQPSLRPIEQLNSKELKAAIQALRTYISKTSTELASLNARVNERQKTMARGDTIQIFLSEATVSHDNATFKAQPLVGQWVRGESRVIRLKDNILFENPMSEDLQVTFSETYQLIINGDVISIINPNKTKNSASFDVATHNNTGNIIGKLDYRIVDNK</sequence>
<organism evidence="2 3">
    <name type="scientific">Marinomonas arctica</name>
    <dbReference type="NCBI Taxonomy" id="383750"/>
    <lineage>
        <taxon>Bacteria</taxon>
        <taxon>Pseudomonadati</taxon>
        <taxon>Pseudomonadota</taxon>
        <taxon>Gammaproteobacteria</taxon>
        <taxon>Oceanospirillales</taxon>
        <taxon>Oceanospirillaceae</taxon>
        <taxon>Marinomonas</taxon>
    </lineage>
</organism>
<feature type="chain" id="PRO_5028886722" description="Lipoprotein" evidence="1">
    <location>
        <begin position="18"/>
        <end position="257"/>
    </location>
</feature>
<dbReference type="Proteomes" id="UP000516370">
    <property type="component" value="Chromosome"/>
</dbReference>
<evidence type="ECO:0000313" key="3">
    <source>
        <dbReference type="Proteomes" id="UP000516370"/>
    </source>
</evidence>
<evidence type="ECO:0000313" key="2">
    <source>
        <dbReference type="EMBL" id="QNT04822.1"/>
    </source>
</evidence>
<dbReference type="EMBL" id="CP061081">
    <property type="protein sequence ID" value="QNT04822.1"/>
    <property type="molecule type" value="Genomic_DNA"/>
</dbReference>